<name>A0ABX5FCY7_9CHRO</name>
<dbReference type="EMBL" id="PVWP01000001">
    <property type="protein sequence ID" value="PSB39081.1"/>
    <property type="molecule type" value="Genomic_DNA"/>
</dbReference>
<dbReference type="InterPro" id="IPR018094">
    <property type="entry name" value="Thymidylate_kinase"/>
</dbReference>
<evidence type="ECO:0000256" key="6">
    <source>
        <dbReference type="ARBA" id="ARBA00022741"/>
    </source>
</evidence>
<dbReference type="HAMAP" id="MF_00165">
    <property type="entry name" value="Thymidylate_kinase"/>
    <property type="match status" value="1"/>
</dbReference>
<dbReference type="Proteomes" id="UP000238218">
    <property type="component" value="Unassembled WGS sequence"/>
</dbReference>
<organism evidence="12 13">
    <name type="scientific">Aphanothece cf. minutissima CCALA 015</name>
    <dbReference type="NCBI Taxonomy" id="2107695"/>
    <lineage>
        <taxon>Bacteria</taxon>
        <taxon>Bacillati</taxon>
        <taxon>Cyanobacteriota</taxon>
        <taxon>Cyanophyceae</taxon>
        <taxon>Oscillatoriophycideae</taxon>
        <taxon>Chroococcales</taxon>
        <taxon>Aphanothecaceae</taxon>
        <taxon>Aphanothece</taxon>
    </lineage>
</organism>
<comment type="catalytic activity">
    <reaction evidence="9 10">
        <text>dTMP + ATP = dTDP + ADP</text>
        <dbReference type="Rhea" id="RHEA:13517"/>
        <dbReference type="ChEBI" id="CHEBI:30616"/>
        <dbReference type="ChEBI" id="CHEBI:58369"/>
        <dbReference type="ChEBI" id="CHEBI:63528"/>
        <dbReference type="ChEBI" id="CHEBI:456216"/>
        <dbReference type="EC" id="2.7.4.9"/>
    </reaction>
</comment>
<feature type="binding site" evidence="10">
    <location>
        <begin position="10"/>
        <end position="17"/>
    </location>
    <ligand>
        <name>ATP</name>
        <dbReference type="ChEBI" id="CHEBI:30616"/>
    </ligand>
</feature>
<keyword evidence="5 10" id="KW-0545">Nucleotide biosynthesis</keyword>
<dbReference type="InterPro" id="IPR027417">
    <property type="entry name" value="P-loop_NTPase"/>
</dbReference>
<evidence type="ECO:0000256" key="8">
    <source>
        <dbReference type="ARBA" id="ARBA00022840"/>
    </source>
</evidence>
<protein>
    <recommendedName>
        <fullName evidence="3 10">Thymidylate kinase</fullName>
        <ecNumber evidence="2 10">2.7.4.9</ecNumber>
    </recommendedName>
    <alternativeName>
        <fullName evidence="10">dTMP kinase</fullName>
    </alternativeName>
</protein>
<reference evidence="12 13" key="1">
    <citation type="submission" date="2018-03" db="EMBL/GenBank/DDBJ databases">
        <title>The ancient ancestry and fast evolution of plastids.</title>
        <authorList>
            <person name="Moore K.R."/>
            <person name="Magnabosco C."/>
            <person name="Momper L."/>
            <person name="Gold D.A."/>
            <person name="Bosak T."/>
            <person name="Fournier G.P."/>
        </authorList>
    </citation>
    <scope>NUCLEOTIDE SEQUENCE [LARGE SCALE GENOMIC DNA]</scope>
    <source>
        <strain evidence="12 13">CCALA 015</strain>
    </source>
</reference>
<keyword evidence="8 10" id="KW-0067">ATP-binding</keyword>
<dbReference type="RefSeq" id="WP_106219280.1">
    <property type="nucleotide sequence ID" value="NZ_PVWP01000001.1"/>
</dbReference>
<gene>
    <name evidence="10 12" type="primary">tmk</name>
    <name evidence="12" type="ORF">C7B81_00030</name>
</gene>
<evidence type="ECO:0000256" key="9">
    <source>
        <dbReference type="ARBA" id="ARBA00048743"/>
    </source>
</evidence>
<evidence type="ECO:0000256" key="10">
    <source>
        <dbReference type="HAMAP-Rule" id="MF_00165"/>
    </source>
</evidence>
<evidence type="ECO:0000256" key="1">
    <source>
        <dbReference type="ARBA" id="ARBA00009776"/>
    </source>
</evidence>
<evidence type="ECO:0000256" key="5">
    <source>
        <dbReference type="ARBA" id="ARBA00022727"/>
    </source>
</evidence>
<dbReference type="Gene3D" id="3.40.50.300">
    <property type="entry name" value="P-loop containing nucleotide triphosphate hydrolases"/>
    <property type="match status" value="1"/>
</dbReference>
<comment type="similarity">
    <text evidence="1 10">Belongs to the thymidylate kinase family.</text>
</comment>
<dbReference type="PANTHER" id="PTHR10344:SF4">
    <property type="entry name" value="UMP-CMP KINASE 2, MITOCHONDRIAL"/>
    <property type="match status" value="1"/>
</dbReference>
<accession>A0ABX5FCY7</accession>
<dbReference type="InterPro" id="IPR039430">
    <property type="entry name" value="Thymidylate_kin-like_dom"/>
</dbReference>
<evidence type="ECO:0000256" key="2">
    <source>
        <dbReference type="ARBA" id="ARBA00012980"/>
    </source>
</evidence>
<dbReference type="PROSITE" id="PS01331">
    <property type="entry name" value="THYMIDYLATE_KINASE"/>
    <property type="match status" value="1"/>
</dbReference>
<evidence type="ECO:0000256" key="4">
    <source>
        <dbReference type="ARBA" id="ARBA00022679"/>
    </source>
</evidence>
<dbReference type="Pfam" id="PF02223">
    <property type="entry name" value="Thymidylate_kin"/>
    <property type="match status" value="1"/>
</dbReference>
<dbReference type="CDD" id="cd01672">
    <property type="entry name" value="TMPK"/>
    <property type="match status" value="1"/>
</dbReference>
<sequence length="217" mass="22864">MSGRFLVLEGIDGCGKTTQIEALRAWLPLSGLMAPGSRLVVTREPGGTALGQALRALLLHPPAGVAPSSLCELMLYAADRAQHVEECLRPALAAGDWVLSDRYSGSTAAYQGHGRGLPMATIHQLEAMATGGLEPDLTLWLDLPLAGSLRRRGDRPADRIEAAGEAFLQRVSDGFASLAAERGWQRVEAGGPIEQVTARCRTLITEHLGAGGGRGHG</sequence>
<dbReference type="InterPro" id="IPR018095">
    <property type="entry name" value="Thymidylate_kin_CS"/>
</dbReference>
<keyword evidence="7 10" id="KW-0418">Kinase</keyword>
<keyword evidence="13" id="KW-1185">Reference proteome</keyword>
<dbReference type="PANTHER" id="PTHR10344">
    <property type="entry name" value="THYMIDYLATE KINASE"/>
    <property type="match status" value="1"/>
</dbReference>
<dbReference type="EC" id="2.7.4.9" evidence="2 10"/>
<keyword evidence="6 10" id="KW-0547">Nucleotide-binding</keyword>
<evidence type="ECO:0000313" key="12">
    <source>
        <dbReference type="EMBL" id="PSB39081.1"/>
    </source>
</evidence>
<dbReference type="GO" id="GO:0016301">
    <property type="term" value="F:kinase activity"/>
    <property type="evidence" value="ECO:0007669"/>
    <property type="project" value="UniProtKB-KW"/>
</dbReference>
<evidence type="ECO:0000256" key="3">
    <source>
        <dbReference type="ARBA" id="ARBA00017144"/>
    </source>
</evidence>
<keyword evidence="4 10" id="KW-0808">Transferase</keyword>
<dbReference type="NCBIfam" id="TIGR00041">
    <property type="entry name" value="DTMP_kinase"/>
    <property type="match status" value="1"/>
</dbReference>
<evidence type="ECO:0000259" key="11">
    <source>
        <dbReference type="Pfam" id="PF02223"/>
    </source>
</evidence>
<comment type="function">
    <text evidence="10">Phosphorylation of dTMP to form dTDP in both de novo and salvage pathways of dTTP synthesis.</text>
</comment>
<evidence type="ECO:0000256" key="7">
    <source>
        <dbReference type="ARBA" id="ARBA00022777"/>
    </source>
</evidence>
<comment type="caution">
    <text evidence="12">The sequence shown here is derived from an EMBL/GenBank/DDBJ whole genome shotgun (WGS) entry which is preliminary data.</text>
</comment>
<evidence type="ECO:0000313" key="13">
    <source>
        <dbReference type="Proteomes" id="UP000238218"/>
    </source>
</evidence>
<feature type="domain" description="Thymidylate kinase-like" evidence="11">
    <location>
        <begin position="8"/>
        <end position="198"/>
    </location>
</feature>
<proteinExistence type="inferred from homology"/>
<dbReference type="SUPFAM" id="SSF52540">
    <property type="entry name" value="P-loop containing nucleoside triphosphate hydrolases"/>
    <property type="match status" value="1"/>
</dbReference>